<evidence type="ECO:0000256" key="5">
    <source>
        <dbReference type="SAM" id="Phobius"/>
    </source>
</evidence>
<feature type="transmembrane region" description="Helical" evidence="5">
    <location>
        <begin position="286"/>
        <end position="305"/>
    </location>
</feature>
<keyword evidence="2 5" id="KW-0812">Transmembrane</keyword>
<keyword evidence="3 5" id="KW-1133">Transmembrane helix</keyword>
<dbReference type="PANTHER" id="PTHR10361">
    <property type="entry name" value="SODIUM-BILE ACID COTRANSPORTER"/>
    <property type="match status" value="1"/>
</dbReference>
<dbReference type="RefSeq" id="WP_003352643.1">
    <property type="nucleotide sequence ID" value="NZ_JH414740.1"/>
</dbReference>
<feature type="transmembrane region" description="Helical" evidence="5">
    <location>
        <begin position="225"/>
        <end position="245"/>
    </location>
</feature>
<feature type="transmembrane region" description="Helical" evidence="5">
    <location>
        <begin position="201"/>
        <end position="219"/>
    </location>
</feature>
<gene>
    <name evidence="6" type="ORF">HMPREF1015_01232</name>
</gene>
<feature type="transmembrane region" description="Helical" evidence="5">
    <location>
        <begin position="12"/>
        <end position="31"/>
    </location>
</feature>
<reference evidence="6 7" key="1">
    <citation type="submission" date="2011-09" db="EMBL/GenBank/DDBJ databases">
        <title>The Genome Sequence of Bacillus smithii 7_3_47FAA.</title>
        <authorList>
            <consortium name="The Broad Institute Genome Sequencing Platform"/>
            <person name="Earl A."/>
            <person name="Ward D."/>
            <person name="Feldgarden M."/>
            <person name="Gevers D."/>
            <person name="Daigneault M."/>
            <person name="Strauss J."/>
            <person name="Allen-Vercoe E."/>
            <person name="Young S.K."/>
            <person name="Zeng Q."/>
            <person name="Gargeya S."/>
            <person name="Fitzgerald M."/>
            <person name="Haas B."/>
            <person name="Abouelleil A."/>
            <person name="Alvarado L."/>
            <person name="Arachchi H.M."/>
            <person name="Berlin A."/>
            <person name="Brown A."/>
            <person name="Chapman S.B."/>
            <person name="Chen Z."/>
            <person name="Dunbar C."/>
            <person name="Freedman E."/>
            <person name="Gearin G."/>
            <person name="Goldberg J."/>
            <person name="Griggs A."/>
            <person name="Gujja S."/>
            <person name="Heiman D."/>
            <person name="Howarth C."/>
            <person name="Larson L."/>
            <person name="Lui A."/>
            <person name="MacDonald P.J.P."/>
            <person name="Montmayeur A."/>
            <person name="Murphy C."/>
            <person name="Neiman D."/>
            <person name="Pearson M."/>
            <person name="Priest M."/>
            <person name="Roberts A."/>
            <person name="Saif S."/>
            <person name="Shea T."/>
            <person name="Shenoy N."/>
            <person name="Sisk P."/>
            <person name="Stolte C."/>
            <person name="Sykes S."/>
            <person name="Wortman J."/>
            <person name="Nusbaum C."/>
            <person name="Birren B."/>
        </authorList>
    </citation>
    <scope>NUCLEOTIDE SEQUENCE [LARGE SCALE GENOMIC DNA]</scope>
    <source>
        <strain evidence="6 7">7_3_47FAA</strain>
    </source>
</reference>
<dbReference type="InterPro" id="IPR002657">
    <property type="entry name" value="BilAc:Na_symport/Acr3"/>
</dbReference>
<feature type="transmembrane region" description="Helical" evidence="5">
    <location>
        <begin position="67"/>
        <end position="86"/>
    </location>
</feature>
<dbReference type="InterPro" id="IPR038770">
    <property type="entry name" value="Na+/solute_symporter_sf"/>
</dbReference>
<feature type="transmembrane region" description="Helical" evidence="5">
    <location>
        <begin position="126"/>
        <end position="149"/>
    </location>
</feature>
<dbReference type="AlphaFoldDB" id="G9QHH3"/>
<feature type="transmembrane region" description="Helical" evidence="5">
    <location>
        <begin position="98"/>
        <end position="119"/>
    </location>
</feature>
<dbReference type="PATRIC" id="fig|665952.3.peg.370"/>
<evidence type="ECO:0000256" key="1">
    <source>
        <dbReference type="ARBA" id="ARBA00004141"/>
    </source>
</evidence>
<evidence type="ECO:0000256" key="3">
    <source>
        <dbReference type="ARBA" id="ARBA00022989"/>
    </source>
</evidence>
<dbReference type="InterPro" id="IPR004710">
    <property type="entry name" value="Bilac:Na_transpt"/>
</dbReference>
<dbReference type="Proteomes" id="UP000011747">
    <property type="component" value="Unassembled WGS sequence"/>
</dbReference>
<dbReference type="PANTHER" id="PTHR10361:SF28">
    <property type="entry name" value="P3 PROTEIN-RELATED"/>
    <property type="match status" value="1"/>
</dbReference>
<dbReference type="EMBL" id="ACWF01000015">
    <property type="protein sequence ID" value="EHL79396.1"/>
    <property type="molecule type" value="Genomic_DNA"/>
</dbReference>
<comment type="caution">
    <text evidence="6">The sequence shown here is derived from an EMBL/GenBank/DDBJ whole genome shotgun (WGS) entry which is preliminary data.</text>
</comment>
<organism evidence="6 7">
    <name type="scientific">Bacillus smithii 7_3_47FAA</name>
    <dbReference type="NCBI Taxonomy" id="665952"/>
    <lineage>
        <taxon>Bacteria</taxon>
        <taxon>Bacillati</taxon>
        <taxon>Bacillota</taxon>
        <taxon>Bacilli</taxon>
        <taxon>Bacillales</taxon>
        <taxon>Bacillaceae</taxon>
        <taxon>Bacillus</taxon>
    </lineage>
</organism>
<dbReference type="GO" id="GO:0016020">
    <property type="term" value="C:membrane"/>
    <property type="evidence" value="ECO:0007669"/>
    <property type="project" value="UniProtKB-SubCell"/>
</dbReference>
<dbReference type="Gene3D" id="1.20.1530.20">
    <property type="match status" value="1"/>
</dbReference>
<evidence type="ECO:0000313" key="7">
    <source>
        <dbReference type="Proteomes" id="UP000011747"/>
    </source>
</evidence>
<sequence length="322" mass="35423">MLQQFNAQLEKRMPIITPVSVILGVLFAHSLHSFAFLVPWLFAFMTFAGSLSSNFRSFKEAVLHPLPIFLTLAILHIFMPLGAWAFGHLAFHGDLYTITGLTLAMAIPTGITSFIWVSIYKGNIPLTLSVILIDTFLSPFIVPYTVSFFIGAKVEMNTMDIMSGLIGMIVIPSLIGMLANQISKGKAKEVLAPRLAPFSKIFLGIVVLINSSVIAPYLRHIDWKLVEIAAAVFLIAFSGYYLSFIIGRIFKQKKDTVVAITFLGGMRNISAGAVVAVSYFPAKAAVPVVIGMLFQQILASTYGHIVDHYYRKQAKASEKRVS</sequence>
<dbReference type="Pfam" id="PF01758">
    <property type="entry name" value="SBF"/>
    <property type="match status" value="1"/>
</dbReference>
<feature type="transmembrane region" description="Helical" evidence="5">
    <location>
        <begin position="37"/>
        <end position="55"/>
    </location>
</feature>
<evidence type="ECO:0008006" key="8">
    <source>
        <dbReference type="Google" id="ProtNLM"/>
    </source>
</evidence>
<evidence type="ECO:0000256" key="4">
    <source>
        <dbReference type="ARBA" id="ARBA00023136"/>
    </source>
</evidence>
<proteinExistence type="predicted"/>
<evidence type="ECO:0000313" key="6">
    <source>
        <dbReference type="EMBL" id="EHL79396.1"/>
    </source>
</evidence>
<dbReference type="HOGENOM" id="CLU_071795_0_0_9"/>
<feature type="transmembrane region" description="Helical" evidence="5">
    <location>
        <begin position="161"/>
        <end position="180"/>
    </location>
</feature>
<keyword evidence="4 5" id="KW-0472">Membrane</keyword>
<name>G9QHH3_9BACI</name>
<comment type="subcellular location">
    <subcellularLocation>
        <location evidence="1">Membrane</location>
        <topology evidence="1">Multi-pass membrane protein</topology>
    </subcellularLocation>
</comment>
<keyword evidence="7" id="KW-1185">Reference proteome</keyword>
<accession>G9QHH3</accession>
<protein>
    <recommendedName>
        <fullName evidence="8">Bile acid transporter</fullName>
    </recommendedName>
</protein>
<feature type="transmembrane region" description="Helical" evidence="5">
    <location>
        <begin position="257"/>
        <end position="280"/>
    </location>
</feature>
<evidence type="ECO:0000256" key="2">
    <source>
        <dbReference type="ARBA" id="ARBA00022692"/>
    </source>
</evidence>